<protein>
    <submittedName>
        <fullName evidence="4">Transcriptional activator Myb</fullName>
    </submittedName>
</protein>
<dbReference type="AlphaFoldDB" id="A0A5B8MPZ8"/>
<dbReference type="GO" id="GO:0000981">
    <property type="term" value="F:DNA-binding transcription factor activity, RNA polymerase II-specific"/>
    <property type="evidence" value="ECO:0007669"/>
    <property type="project" value="TreeGrafter"/>
</dbReference>
<evidence type="ECO:0000259" key="3">
    <source>
        <dbReference type="PROSITE" id="PS51294"/>
    </source>
</evidence>
<dbReference type="GO" id="GO:0005634">
    <property type="term" value="C:nucleus"/>
    <property type="evidence" value="ECO:0007669"/>
    <property type="project" value="TreeGrafter"/>
</dbReference>
<dbReference type="PANTHER" id="PTHR45614">
    <property type="entry name" value="MYB PROTEIN-RELATED"/>
    <property type="match status" value="1"/>
</dbReference>
<feature type="domain" description="HTH myb-type" evidence="3">
    <location>
        <begin position="8"/>
        <end position="55"/>
    </location>
</feature>
<dbReference type="GO" id="GO:0000978">
    <property type="term" value="F:RNA polymerase II cis-regulatory region sequence-specific DNA binding"/>
    <property type="evidence" value="ECO:0007669"/>
    <property type="project" value="TreeGrafter"/>
</dbReference>
<evidence type="ECO:0000259" key="2">
    <source>
        <dbReference type="PROSITE" id="PS50090"/>
    </source>
</evidence>
<accession>A0A5B8MPZ8</accession>
<name>A0A5B8MPZ8_9CHLO</name>
<dbReference type="SUPFAM" id="SSF46689">
    <property type="entry name" value="Homeodomain-like"/>
    <property type="match status" value="1"/>
</dbReference>
<sequence>MAPGGTGKKIKWTEEEDQQLRDLVAKHGTKKWSYLSTLFHNKGSKQCRRRWQNKLSMDAKSTSWTNEEDAILLKSHKRLGNRWTEIAKQLSGRTDNAVKNRFFALRKKKLRVGGAKRGARNDSGAKGKITSTLSLDKPLAGLQRKGSSGIKSHLAGGLSIDIPGQGDGQSPGKTFAINLPKTGLTREDLCLIDEVNLLNTPLQIAVQDAMNNSAPGSGSDGSKGGNNSTSMSRFREFMNWVFAPEESLLSARAGSMRHGEQRTPNALTPLFASDFNFAIIPESVRSVTRHLLTKQFAHIWTPKVGGSFDTSSCGGGSGGTDTKPSTPSLVGAGLTPISLRRSPRLLGQNSNMDFVGMKVPSPTFSDKELDVLLSCMSPTTNSTKK</sequence>
<dbReference type="STRING" id="1764295.A0A5B8MPZ8"/>
<dbReference type="PROSITE" id="PS51294">
    <property type="entry name" value="HTH_MYB"/>
    <property type="match status" value="2"/>
</dbReference>
<reference evidence="4 5" key="1">
    <citation type="submission" date="2018-07" db="EMBL/GenBank/DDBJ databases">
        <title>The complete nuclear genome of the prasinophyte Chloropicon primus (CCMP1205).</title>
        <authorList>
            <person name="Pombert J.-F."/>
            <person name="Otis C."/>
            <person name="Turmel M."/>
            <person name="Lemieux C."/>
        </authorList>
    </citation>
    <scope>NUCLEOTIDE SEQUENCE [LARGE SCALE GENOMIC DNA]</scope>
    <source>
        <strain evidence="4 5">CCMP1205</strain>
    </source>
</reference>
<dbReference type="Gene3D" id="1.10.10.60">
    <property type="entry name" value="Homeodomain-like"/>
    <property type="match status" value="2"/>
</dbReference>
<dbReference type="PROSITE" id="PS50090">
    <property type="entry name" value="MYB_LIKE"/>
    <property type="match status" value="2"/>
</dbReference>
<dbReference type="InterPro" id="IPR050560">
    <property type="entry name" value="MYB_TF"/>
</dbReference>
<dbReference type="CDD" id="cd00167">
    <property type="entry name" value="SANT"/>
    <property type="match status" value="2"/>
</dbReference>
<dbReference type="EMBL" id="CP031041">
    <property type="protein sequence ID" value="QDZ22517.1"/>
    <property type="molecule type" value="Genomic_DNA"/>
</dbReference>
<dbReference type="InterPro" id="IPR001005">
    <property type="entry name" value="SANT/Myb"/>
</dbReference>
<dbReference type="InterPro" id="IPR009057">
    <property type="entry name" value="Homeodomain-like_sf"/>
</dbReference>
<feature type="domain" description="Myb-like" evidence="2">
    <location>
        <begin position="56"/>
        <end position="106"/>
    </location>
</feature>
<dbReference type="Proteomes" id="UP000316726">
    <property type="component" value="Chromosome 8"/>
</dbReference>
<evidence type="ECO:0000313" key="4">
    <source>
        <dbReference type="EMBL" id="QDZ22517.1"/>
    </source>
</evidence>
<dbReference type="PANTHER" id="PTHR45614:SF76">
    <property type="entry name" value="TRANSCRIPTION FACTOR MYB124"/>
    <property type="match status" value="1"/>
</dbReference>
<dbReference type="Pfam" id="PF13921">
    <property type="entry name" value="Myb_DNA-bind_6"/>
    <property type="match status" value="1"/>
</dbReference>
<keyword evidence="5" id="KW-1185">Reference proteome</keyword>
<evidence type="ECO:0000313" key="5">
    <source>
        <dbReference type="Proteomes" id="UP000316726"/>
    </source>
</evidence>
<dbReference type="SMART" id="SM00717">
    <property type="entry name" value="SANT"/>
    <property type="match status" value="2"/>
</dbReference>
<proteinExistence type="predicted"/>
<feature type="domain" description="Myb-like" evidence="2">
    <location>
        <begin position="8"/>
        <end position="55"/>
    </location>
</feature>
<feature type="region of interest" description="Disordered" evidence="1">
    <location>
        <begin position="210"/>
        <end position="229"/>
    </location>
</feature>
<dbReference type="InterPro" id="IPR017930">
    <property type="entry name" value="Myb_dom"/>
</dbReference>
<evidence type="ECO:0000256" key="1">
    <source>
        <dbReference type="SAM" id="MobiDB-lite"/>
    </source>
</evidence>
<dbReference type="OrthoDB" id="2143914at2759"/>
<organism evidence="4 5">
    <name type="scientific">Chloropicon primus</name>
    <dbReference type="NCBI Taxonomy" id="1764295"/>
    <lineage>
        <taxon>Eukaryota</taxon>
        <taxon>Viridiplantae</taxon>
        <taxon>Chlorophyta</taxon>
        <taxon>Chloropicophyceae</taxon>
        <taxon>Chloropicales</taxon>
        <taxon>Chloropicaceae</taxon>
        <taxon>Chloropicon</taxon>
    </lineage>
</organism>
<feature type="domain" description="HTH myb-type" evidence="3">
    <location>
        <begin position="56"/>
        <end position="110"/>
    </location>
</feature>
<gene>
    <name evidence="4" type="ORF">A3770_08p50350</name>
</gene>